<dbReference type="WBParaSite" id="PgR268_g003_t01">
    <property type="protein sequence ID" value="PgR268_g003_t01"/>
    <property type="gene ID" value="PgR268_g003"/>
</dbReference>
<dbReference type="AlphaFoldDB" id="A0A915CJX6"/>
<organism evidence="1 2">
    <name type="scientific">Parascaris univalens</name>
    <name type="common">Nematode worm</name>
    <dbReference type="NCBI Taxonomy" id="6257"/>
    <lineage>
        <taxon>Eukaryota</taxon>
        <taxon>Metazoa</taxon>
        <taxon>Ecdysozoa</taxon>
        <taxon>Nematoda</taxon>
        <taxon>Chromadorea</taxon>
        <taxon>Rhabditida</taxon>
        <taxon>Spirurina</taxon>
        <taxon>Ascaridomorpha</taxon>
        <taxon>Ascaridoidea</taxon>
        <taxon>Ascarididae</taxon>
        <taxon>Parascaris</taxon>
    </lineage>
</organism>
<dbReference type="Proteomes" id="UP000887569">
    <property type="component" value="Unplaced"/>
</dbReference>
<sequence>MAGDQFDGSQWRSDGSQWREITFVRFAVAFGRFAMAGDHVRTVRSGVRTVRNGGRSRRTVRSGVRRRMREILRTVRNGAEIYVRTPLGRRSLISTITAIKRGHEMANEESKESNEELDASGLALVDIIQYTLIYSWLTHHFS</sequence>
<keyword evidence="1" id="KW-1185">Reference proteome</keyword>
<reference evidence="2" key="1">
    <citation type="submission" date="2022-11" db="UniProtKB">
        <authorList>
            <consortium name="WormBaseParasite"/>
        </authorList>
    </citation>
    <scope>IDENTIFICATION</scope>
</reference>
<protein>
    <submittedName>
        <fullName evidence="2">Uncharacterized protein</fullName>
    </submittedName>
</protein>
<name>A0A915CJX6_PARUN</name>
<proteinExistence type="predicted"/>
<evidence type="ECO:0000313" key="1">
    <source>
        <dbReference type="Proteomes" id="UP000887569"/>
    </source>
</evidence>
<evidence type="ECO:0000313" key="2">
    <source>
        <dbReference type="WBParaSite" id="PgR268_g003_t01"/>
    </source>
</evidence>
<accession>A0A915CJX6</accession>